<organism evidence="3 4">
    <name type="scientific">Eleusine coracana subsp. coracana</name>
    <dbReference type="NCBI Taxonomy" id="191504"/>
    <lineage>
        <taxon>Eukaryota</taxon>
        <taxon>Viridiplantae</taxon>
        <taxon>Streptophyta</taxon>
        <taxon>Embryophyta</taxon>
        <taxon>Tracheophyta</taxon>
        <taxon>Spermatophyta</taxon>
        <taxon>Magnoliopsida</taxon>
        <taxon>Liliopsida</taxon>
        <taxon>Poales</taxon>
        <taxon>Poaceae</taxon>
        <taxon>PACMAD clade</taxon>
        <taxon>Chloridoideae</taxon>
        <taxon>Cynodonteae</taxon>
        <taxon>Eleusininae</taxon>
        <taxon>Eleusine</taxon>
    </lineage>
</organism>
<evidence type="ECO:0000256" key="1">
    <source>
        <dbReference type="ARBA" id="ARBA00008668"/>
    </source>
</evidence>
<dbReference type="PANTHER" id="PTHR22835:SF665">
    <property type="entry name" value="GDSL ESTERASE_LIPASE"/>
    <property type="match status" value="1"/>
</dbReference>
<comment type="caution">
    <text evidence="3">The sequence shown here is derived from an EMBL/GenBank/DDBJ whole genome shotgun (WGS) entry which is preliminary data.</text>
</comment>
<dbReference type="AlphaFoldDB" id="A0AAV5EF79"/>
<evidence type="ECO:0000313" key="4">
    <source>
        <dbReference type="Proteomes" id="UP001054889"/>
    </source>
</evidence>
<accession>A0AAV5EF79</accession>
<comment type="similarity">
    <text evidence="1">Belongs to the 'GDSL' lipolytic enzyme family.</text>
</comment>
<evidence type="ECO:0000313" key="3">
    <source>
        <dbReference type="EMBL" id="GJN21497.1"/>
    </source>
</evidence>
<proteinExistence type="inferred from homology"/>
<protein>
    <recommendedName>
        <fullName evidence="5">GDSL esterase/lipase</fullName>
    </recommendedName>
</protein>
<gene>
    <name evidence="3" type="primary">gb08978</name>
    <name evidence="3" type="ORF">PR202_gb08978</name>
</gene>
<evidence type="ECO:0000256" key="2">
    <source>
        <dbReference type="SAM" id="SignalP"/>
    </source>
</evidence>
<reference evidence="3" key="2">
    <citation type="submission" date="2021-12" db="EMBL/GenBank/DDBJ databases">
        <title>Resequencing data analysis of finger millet.</title>
        <authorList>
            <person name="Hatakeyama M."/>
            <person name="Aluri S."/>
            <person name="Balachadran M.T."/>
            <person name="Sivarajan S.R."/>
            <person name="Poveda L."/>
            <person name="Shimizu-Inatsugi R."/>
            <person name="Schlapbach R."/>
            <person name="Sreeman S.M."/>
            <person name="Shimizu K.K."/>
        </authorList>
    </citation>
    <scope>NUCLEOTIDE SEQUENCE</scope>
</reference>
<sequence>MDLLLLRRRALTVALFLLTAGSSRAAATTVDGITAIYNFGDSISDTGNFIRESPAGLLQYVAKLPYGMDMNGPTGRCSDGLLMIVH</sequence>
<keyword evidence="2" id="KW-0732">Signal</keyword>
<feature type="signal peptide" evidence="2">
    <location>
        <begin position="1"/>
        <end position="25"/>
    </location>
</feature>
<keyword evidence="4" id="KW-1185">Reference proteome</keyword>
<evidence type="ECO:0008006" key="5">
    <source>
        <dbReference type="Google" id="ProtNLM"/>
    </source>
</evidence>
<reference evidence="3" key="1">
    <citation type="journal article" date="2018" name="DNA Res.">
        <title>Multiple hybrid de novo genome assembly of finger millet, an orphan allotetraploid crop.</title>
        <authorList>
            <person name="Hatakeyama M."/>
            <person name="Aluri S."/>
            <person name="Balachadran M.T."/>
            <person name="Sivarajan S.R."/>
            <person name="Patrignani A."/>
            <person name="Gruter S."/>
            <person name="Poveda L."/>
            <person name="Shimizu-Inatsugi R."/>
            <person name="Baeten J."/>
            <person name="Francoijs K.J."/>
            <person name="Nataraja K.N."/>
            <person name="Reddy Y.A.N."/>
            <person name="Phadnis S."/>
            <person name="Ravikumar R.L."/>
            <person name="Schlapbach R."/>
            <person name="Sreeman S.M."/>
            <person name="Shimizu K.K."/>
        </authorList>
    </citation>
    <scope>NUCLEOTIDE SEQUENCE</scope>
</reference>
<dbReference type="InterPro" id="IPR036514">
    <property type="entry name" value="SGNH_hydro_sf"/>
</dbReference>
<dbReference type="PANTHER" id="PTHR22835">
    <property type="entry name" value="ZINC FINGER FYVE DOMAIN CONTAINING PROTEIN"/>
    <property type="match status" value="1"/>
</dbReference>
<dbReference type="Gene3D" id="3.40.50.1110">
    <property type="entry name" value="SGNH hydrolase"/>
    <property type="match status" value="1"/>
</dbReference>
<dbReference type="Proteomes" id="UP001054889">
    <property type="component" value="Unassembled WGS sequence"/>
</dbReference>
<name>A0AAV5EF79_ELECO</name>
<feature type="chain" id="PRO_5043596188" description="GDSL esterase/lipase" evidence="2">
    <location>
        <begin position="26"/>
        <end position="86"/>
    </location>
</feature>
<dbReference type="EMBL" id="BQKI01000075">
    <property type="protein sequence ID" value="GJN21497.1"/>
    <property type="molecule type" value="Genomic_DNA"/>
</dbReference>